<sequence length="168" mass="18012">MADHYAEPEQVLDDASRHNAVLSTSMGDIALQLFSNEAPIAANSFAFLAGKEFFDGTIIHRVVPGFVIQMGDPEGTGTGGPGYRFPDELASARNRGYERGTLAMANAGPNTNGSQFFICLDDVGLPPNYTVFGQVTDGMDVVDAIARTPLDGERPREDVVVESVRMAE</sequence>
<dbReference type="InterPro" id="IPR044666">
    <property type="entry name" value="Cyclophilin_A-like"/>
</dbReference>
<keyword evidence="3" id="KW-0697">Rotamase</keyword>
<dbReference type="AlphaFoldDB" id="A0A346Y1R8"/>
<dbReference type="Pfam" id="PF00160">
    <property type="entry name" value="Pro_isomerase"/>
    <property type="match status" value="1"/>
</dbReference>
<dbReference type="InterPro" id="IPR024936">
    <property type="entry name" value="Cyclophilin-type_PPIase"/>
</dbReference>
<gene>
    <name evidence="5" type="ORF">DVS28_a3743</name>
</gene>
<evidence type="ECO:0000256" key="1">
    <source>
        <dbReference type="ARBA" id="ARBA00002388"/>
    </source>
</evidence>
<dbReference type="KEGG" id="euz:DVS28_a3743"/>
<dbReference type="PRINTS" id="PR00153">
    <property type="entry name" value="CSAPPISMRASE"/>
</dbReference>
<dbReference type="EC" id="5.2.1.8" evidence="3"/>
<dbReference type="SUPFAM" id="SSF50891">
    <property type="entry name" value="Cyclophilin-like"/>
    <property type="match status" value="1"/>
</dbReference>
<name>A0A346Y1R8_9ACTN</name>
<evidence type="ECO:0000259" key="4">
    <source>
        <dbReference type="PROSITE" id="PS50072"/>
    </source>
</evidence>
<comment type="similarity">
    <text evidence="2 3">Belongs to the cyclophilin-type PPIase family.</text>
</comment>
<protein>
    <recommendedName>
        <fullName evidence="3">Peptidyl-prolyl cis-trans isomerase</fullName>
        <shortName evidence="3">PPIase</shortName>
        <ecNumber evidence="3">5.2.1.8</ecNumber>
    </recommendedName>
</protein>
<dbReference type="Gene3D" id="2.40.100.10">
    <property type="entry name" value="Cyclophilin-like"/>
    <property type="match status" value="1"/>
</dbReference>
<reference evidence="5 6" key="1">
    <citation type="submission" date="2018-09" db="EMBL/GenBank/DDBJ databases">
        <title>Complete genome sequence of Euzebya sp. DY32-46 isolated from seawater of Pacific Ocean.</title>
        <authorList>
            <person name="Xu L."/>
            <person name="Wu Y.-H."/>
            <person name="Xu X.-W."/>
        </authorList>
    </citation>
    <scope>NUCLEOTIDE SEQUENCE [LARGE SCALE GENOMIC DNA]</scope>
    <source>
        <strain evidence="5 6">DY32-46</strain>
    </source>
</reference>
<evidence type="ECO:0000313" key="5">
    <source>
        <dbReference type="EMBL" id="AXV08415.1"/>
    </source>
</evidence>
<dbReference type="PIRSF" id="PIRSF001467">
    <property type="entry name" value="Peptidylpro_ismrse"/>
    <property type="match status" value="1"/>
</dbReference>
<comment type="catalytic activity">
    <reaction evidence="3">
        <text>[protein]-peptidylproline (omega=180) = [protein]-peptidylproline (omega=0)</text>
        <dbReference type="Rhea" id="RHEA:16237"/>
        <dbReference type="Rhea" id="RHEA-COMP:10747"/>
        <dbReference type="Rhea" id="RHEA-COMP:10748"/>
        <dbReference type="ChEBI" id="CHEBI:83833"/>
        <dbReference type="ChEBI" id="CHEBI:83834"/>
        <dbReference type="EC" id="5.2.1.8"/>
    </reaction>
</comment>
<keyword evidence="3 5" id="KW-0413">Isomerase</keyword>
<accession>A0A346Y1R8</accession>
<dbReference type="RefSeq" id="WP_114592763.1">
    <property type="nucleotide sequence ID" value="NZ_CP031165.1"/>
</dbReference>
<dbReference type="Proteomes" id="UP000264006">
    <property type="component" value="Chromosome"/>
</dbReference>
<evidence type="ECO:0000256" key="2">
    <source>
        <dbReference type="ARBA" id="ARBA00007365"/>
    </source>
</evidence>
<organism evidence="5 6">
    <name type="scientific">Euzebya pacifica</name>
    <dbReference type="NCBI Taxonomy" id="1608957"/>
    <lineage>
        <taxon>Bacteria</taxon>
        <taxon>Bacillati</taxon>
        <taxon>Actinomycetota</taxon>
        <taxon>Nitriliruptoria</taxon>
        <taxon>Euzebyales</taxon>
    </lineage>
</organism>
<dbReference type="CDD" id="cd00317">
    <property type="entry name" value="cyclophilin"/>
    <property type="match status" value="1"/>
</dbReference>
<keyword evidence="6" id="KW-1185">Reference proteome</keyword>
<dbReference type="PANTHER" id="PTHR45625:SF3">
    <property type="entry name" value="PEPTIDYL-PROLYL CIS-TRANS ISOMERASE B-RELATED"/>
    <property type="match status" value="1"/>
</dbReference>
<evidence type="ECO:0000313" key="6">
    <source>
        <dbReference type="Proteomes" id="UP000264006"/>
    </source>
</evidence>
<dbReference type="InterPro" id="IPR002130">
    <property type="entry name" value="Cyclophilin-type_PPIase_dom"/>
</dbReference>
<comment type="function">
    <text evidence="1 3">PPIases accelerate the folding of proteins. It catalyzes the cis-trans isomerization of proline imidic peptide bonds in oligopeptides.</text>
</comment>
<evidence type="ECO:0000256" key="3">
    <source>
        <dbReference type="RuleBase" id="RU363019"/>
    </source>
</evidence>
<proteinExistence type="inferred from homology"/>
<dbReference type="OrthoDB" id="9807797at2"/>
<dbReference type="InterPro" id="IPR029000">
    <property type="entry name" value="Cyclophilin-like_dom_sf"/>
</dbReference>
<dbReference type="PANTHER" id="PTHR45625">
    <property type="entry name" value="PEPTIDYL-PROLYL CIS-TRANS ISOMERASE-RELATED"/>
    <property type="match status" value="1"/>
</dbReference>
<dbReference type="PROSITE" id="PS50072">
    <property type="entry name" value="CSA_PPIASE_2"/>
    <property type="match status" value="1"/>
</dbReference>
<feature type="domain" description="PPIase cyclophilin-type" evidence="4">
    <location>
        <begin position="23"/>
        <end position="166"/>
    </location>
</feature>
<dbReference type="GO" id="GO:0003755">
    <property type="term" value="F:peptidyl-prolyl cis-trans isomerase activity"/>
    <property type="evidence" value="ECO:0007669"/>
    <property type="project" value="UniProtKB-UniRule"/>
</dbReference>
<dbReference type="EMBL" id="CP031165">
    <property type="protein sequence ID" value="AXV08415.1"/>
    <property type="molecule type" value="Genomic_DNA"/>
</dbReference>